<feature type="domain" description="MBD" evidence="7">
    <location>
        <begin position="90"/>
        <end position="176"/>
    </location>
</feature>
<reference evidence="8 9" key="1">
    <citation type="submission" date="2024-02" db="EMBL/GenBank/DDBJ databases">
        <title>High-quality chromosome-scale genome assembly of Pensacola bahiagrass (Paspalum notatum Flugge var. saurae).</title>
        <authorList>
            <person name="Vega J.M."/>
            <person name="Podio M."/>
            <person name="Orjuela J."/>
            <person name="Siena L.A."/>
            <person name="Pessino S.C."/>
            <person name="Combes M.C."/>
            <person name="Mariac C."/>
            <person name="Albertini E."/>
            <person name="Pupilli F."/>
            <person name="Ortiz J.P.A."/>
            <person name="Leblanc O."/>
        </authorList>
    </citation>
    <scope>NUCLEOTIDE SEQUENCE [LARGE SCALE GENOMIC DNA]</scope>
    <source>
        <strain evidence="8">R1</strain>
        <tissue evidence="8">Leaf</tissue>
    </source>
</reference>
<dbReference type="PROSITE" id="PS50982">
    <property type="entry name" value="MBD"/>
    <property type="match status" value="1"/>
</dbReference>
<dbReference type="PANTHER" id="PTHR33729">
    <property type="entry name" value="METHYL-CPG BINDING DOMAIN CONTAINING PROTEIN, EXPRESSED"/>
    <property type="match status" value="1"/>
</dbReference>
<keyword evidence="4" id="KW-0804">Transcription</keyword>
<protein>
    <recommendedName>
        <fullName evidence="7">MBD domain-containing protein</fullName>
    </recommendedName>
</protein>
<name>A0AAQ3ST72_PASNO</name>
<gene>
    <name evidence="8" type="ORF">U9M48_010040</name>
</gene>
<dbReference type="InterPro" id="IPR039622">
    <property type="entry name" value="MBD10/11"/>
</dbReference>
<evidence type="ECO:0000259" key="7">
    <source>
        <dbReference type="PROSITE" id="PS50982"/>
    </source>
</evidence>
<evidence type="ECO:0000256" key="1">
    <source>
        <dbReference type="ARBA" id="ARBA00004123"/>
    </source>
</evidence>
<sequence length="437" mass="46179">MRRVYVSSGPLTPSAWTRTLGAQATGAGRYFCRPPARGPRSNPFPNSAAAGSLCELRQREREGETRNPASGMATGDEHVAAAPVEETPEKKEPSTTELPAPSAWTKKSFEDMGRKQICIKADIVSHLAPTRGGKFEVIFVAPTGEEIKSKRQLTQYLKAHPGGPASSEFDWGTSDTPRRSARLSEKVKATESPEGEKTPKRERSSSKRGKKEKKEGEENTNETVGHVASEEAKGTDVEMKDAEDEKKEAPSADEAGKTVEHKDKEGEAAGKTEEAVDKEMEPLAVDAAEKTEEGEHKTGDTHAAEKTEQCAGGEQLPNNVAAPEAENKVNGKPAESEAAPPASVDEKKEGKIENSQAAESVVPPTAPLEGEKKENGCAGATEPAALSVAETKADAPPAEAEKGVGNSGQVNAAPQEPSVANCDKGQIQPGASAVRCT</sequence>
<dbReference type="Pfam" id="PF01429">
    <property type="entry name" value="MBD"/>
    <property type="match status" value="1"/>
</dbReference>
<dbReference type="InterPro" id="IPR001739">
    <property type="entry name" value="Methyl_CpG_DNA-bd"/>
</dbReference>
<feature type="compositionally biased region" description="Basic and acidic residues" evidence="6">
    <location>
        <begin position="228"/>
        <end position="308"/>
    </location>
</feature>
<dbReference type="InterPro" id="IPR016177">
    <property type="entry name" value="DNA-bd_dom_sf"/>
</dbReference>
<evidence type="ECO:0000256" key="6">
    <source>
        <dbReference type="SAM" id="MobiDB-lite"/>
    </source>
</evidence>
<dbReference type="Gene3D" id="3.30.890.10">
    <property type="entry name" value="Methyl-cpg-binding Protein 2, Chain A"/>
    <property type="match status" value="1"/>
</dbReference>
<proteinExistence type="predicted"/>
<feature type="region of interest" description="Disordered" evidence="6">
    <location>
        <begin position="153"/>
        <end position="437"/>
    </location>
</feature>
<keyword evidence="2" id="KW-0805">Transcription regulation</keyword>
<accession>A0AAQ3ST72</accession>
<organism evidence="8 9">
    <name type="scientific">Paspalum notatum var. saurae</name>
    <dbReference type="NCBI Taxonomy" id="547442"/>
    <lineage>
        <taxon>Eukaryota</taxon>
        <taxon>Viridiplantae</taxon>
        <taxon>Streptophyta</taxon>
        <taxon>Embryophyta</taxon>
        <taxon>Tracheophyta</taxon>
        <taxon>Spermatophyta</taxon>
        <taxon>Magnoliopsida</taxon>
        <taxon>Liliopsida</taxon>
        <taxon>Poales</taxon>
        <taxon>Poaceae</taxon>
        <taxon>PACMAD clade</taxon>
        <taxon>Panicoideae</taxon>
        <taxon>Andropogonodae</taxon>
        <taxon>Paspaleae</taxon>
        <taxon>Paspalinae</taxon>
        <taxon>Paspalum</taxon>
    </lineage>
</organism>
<feature type="compositionally biased region" description="Basic and acidic residues" evidence="6">
    <location>
        <begin position="56"/>
        <end position="65"/>
    </location>
</feature>
<evidence type="ECO:0000256" key="4">
    <source>
        <dbReference type="ARBA" id="ARBA00023163"/>
    </source>
</evidence>
<dbReference type="AlphaFoldDB" id="A0AAQ3ST72"/>
<keyword evidence="5" id="KW-0539">Nucleus</keyword>
<dbReference type="EMBL" id="CP144746">
    <property type="protein sequence ID" value="WVZ59959.1"/>
    <property type="molecule type" value="Genomic_DNA"/>
</dbReference>
<evidence type="ECO:0000256" key="2">
    <source>
        <dbReference type="ARBA" id="ARBA00023015"/>
    </source>
</evidence>
<dbReference type="SUPFAM" id="SSF54171">
    <property type="entry name" value="DNA-binding domain"/>
    <property type="match status" value="1"/>
</dbReference>
<dbReference type="Proteomes" id="UP001341281">
    <property type="component" value="Chromosome 02"/>
</dbReference>
<feature type="region of interest" description="Disordered" evidence="6">
    <location>
        <begin position="28"/>
        <end position="104"/>
    </location>
</feature>
<dbReference type="PANTHER" id="PTHR33729:SF6">
    <property type="entry name" value="METHYL-CPG-BINDING DOMAIN-CONTAINING PROTEIN 11"/>
    <property type="match status" value="1"/>
</dbReference>
<dbReference type="GO" id="GO:0005634">
    <property type="term" value="C:nucleus"/>
    <property type="evidence" value="ECO:0007669"/>
    <property type="project" value="UniProtKB-SubCell"/>
</dbReference>
<keyword evidence="9" id="KW-1185">Reference proteome</keyword>
<keyword evidence="3" id="KW-0238">DNA-binding</keyword>
<comment type="subcellular location">
    <subcellularLocation>
        <location evidence="1">Nucleus</location>
    </subcellularLocation>
</comment>
<evidence type="ECO:0000256" key="5">
    <source>
        <dbReference type="ARBA" id="ARBA00023242"/>
    </source>
</evidence>
<feature type="compositionally biased region" description="Basic and acidic residues" evidence="6">
    <location>
        <begin position="176"/>
        <end position="205"/>
    </location>
</feature>
<evidence type="ECO:0000256" key="3">
    <source>
        <dbReference type="ARBA" id="ARBA00023125"/>
    </source>
</evidence>
<dbReference type="GO" id="GO:0003677">
    <property type="term" value="F:DNA binding"/>
    <property type="evidence" value="ECO:0007669"/>
    <property type="project" value="UniProtKB-KW"/>
</dbReference>
<evidence type="ECO:0000313" key="9">
    <source>
        <dbReference type="Proteomes" id="UP001341281"/>
    </source>
</evidence>
<evidence type="ECO:0000313" key="8">
    <source>
        <dbReference type="EMBL" id="WVZ59959.1"/>
    </source>
</evidence>